<dbReference type="VEuPathDB" id="TriTrypDB:TRSC58_00992"/>
<proteinExistence type="predicted"/>
<evidence type="ECO:0000313" key="2">
    <source>
        <dbReference type="EMBL" id="ESL11262.1"/>
    </source>
</evidence>
<reference evidence="2 3" key="1">
    <citation type="submission" date="2013-07" db="EMBL/GenBank/DDBJ databases">
        <authorList>
            <person name="Stoco P.H."/>
            <person name="Wagner G."/>
            <person name="Gerber A."/>
            <person name="Zaha A."/>
            <person name="Thompson C."/>
            <person name="Bartholomeu D.C."/>
            <person name="Luckemeyer D.D."/>
            <person name="Bahia D."/>
            <person name="Loreto E."/>
            <person name="Prestes E.B."/>
            <person name="Lima F.M."/>
            <person name="Rodrigues-Luiz G."/>
            <person name="Vallejo G.A."/>
            <person name="Filho J.F."/>
            <person name="Monteiro K.M."/>
            <person name="Tyler K.M."/>
            <person name="de Almeida L.G."/>
            <person name="Ortiz M.F."/>
            <person name="Siervo M.A."/>
            <person name="de Moraes M.H."/>
            <person name="Cunha O.L."/>
            <person name="Mendonca-Neto R."/>
            <person name="Silva R."/>
            <person name="Teixeira S.M."/>
            <person name="Murta S.M."/>
            <person name="Sincero T.C."/>
            <person name="Mendes T.A."/>
            <person name="Urmenyi T.P."/>
            <person name="Silva V.G."/>
            <person name="da Rocha W.D."/>
            <person name="Andersson B."/>
            <person name="Romanha A.J."/>
            <person name="Steindel M."/>
            <person name="de Vasconcelos A.T."/>
            <person name="Grisard E.C."/>
        </authorList>
    </citation>
    <scope>NUCLEOTIDE SEQUENCE [LARGE SCALE GENOMIC DNA]</scope>
    <source>
        <strain evidence="2 3">SC58</strain>
    </source>
</reference>
<organism evidence="2 3">
    <name type="scientific">Trypanosoma rangeli SC58</name>
    <dbReference type="NCBI Taxonomy" id="429131"/>
    <lineage>
        <taxon>Eukaryota</taxon>
        <taxon>Discoba</taxon>
        <taxon>Euglenozoa</taxon>
        <taxon>Kinetoplastea</taxon>
        <taxon>Metakinetoplastina</taxon>
        <taxon>Trypanosomatida</taxon>
        <taxon>Trypanosomatidae</taxon>
        <taxon>Trypanosoma</taxon>
        <taxon>Herpetosoma</taxon>
    </lineage>
</organism>
<accession>A0A061JD61</accession>
<evidence type="ECO:0000313" key="3">
    <source>
        <dbReference type="Proteomes" id="UP000031737"/>
    </source>
</evidence>
<gene>
    <name evidence="2" type="ORF">TRSC58_00992</name>
</gene>
<comment type="caution">
    <text evidence="2">The sequence shown here is derived from an EMBL/GenBank/DDBJ whole genome shotgun (WGS) entry which is preliminary data.</text>
</comment>
<feature type="region of interest" description="Disordered" evidence="1">
    <location>
        <begin position="313"/>
        <end position="346"/>
    </location>
</feature>
<feature type="region of interest" description="Disordered" evidence="1">
    <location>
        <begin position="567"/>
        <end position="590"/>
    </location>
</feature>
<name>A0A061JD61_TRYRA</name>
<protein>
    <submittedName>
        <fullName evidence="2">Uncharacterized protein</fullName>
    </submittedName>
</protein>
<sequence length="709" mass="80583">MHICQLPHTQFTLMKGLQRAARHGTYTTQFWTRPNHPPHRSRRAMLTAHSKKAIQRRLVLPLDAHDWGRALEVLDASYATLGRSAEDYQRVIRGIAHETASQRRWDALHTLNSLRDRAYMGEIASSSGLWVSLVWAYARLRYPHEGYECLLQGERRFDFSSLTKQHMGETLLPLLAEHGMLDEAKYVVENLLGTGGSRHDRARIASLVAEAAARSGSWEHAIATLQPTIDTTATRANPRTLASLFVSAEANDAQEEALQPSRNAWQLPTEALRSMICSMADDGQWRMALQGLQELRRRCGNDNLCFTSVTSENKHKSEGADGGVASEREEGCPPPLQQEQQQKQKHQELSLSENELQRLLNCLGSQHRWEEATALFASQYFSDNCTTDNKKTRPLDSTTLNLLFASFPRETKEYRLVAPDDPPEAHASRIDPHRQGKEAVTLQLDALHHPQHVVDLFDRLLSERDDVAVTDWVMAAVGPSLVQLGGWERALHLLRQTPALSSAKPPACMLEAHRQVRKRLTAILYYLHGAISLESRYYTMYHFPFAFPKEAFRDLPPPSELLRHLKQRGEEEPTPLMTASSAPKTSTSRRFASRRLSAIVQNTEKYEDELRRRLTMLYANRANAFRGDDAEKDPRPLPKGLHDTANGWNFYGRGGEMVFANHKRTAHPFTMHPKLMRSLADPYRGWNPMQNSCWAHRERVRKWNGSSAV</sequence>
<dbReference type="AlphaFoldDB" id="A0A061JD61"/>
<keyword evidence="3" id="KW-1185">Reference proteome</keyword>
<feature type="compositionally biased region" description="Polar residues" evidence="1">
    <location>
        <begin position="577"/>
        <end position="590"/>
    </location>
</feature>
<dbReference type="EMBL" id="AUPL01000992">
    <property type="protein sequence ID" value="ESL11262.1"/>
    <property type="molecule type" value="Genomic_DNA"/>
</dbReference>
<dbReference type="OrthoDB" id="278676at2759"/>
<dbReference type="Proteomes" id="UP000031737">
    <property type="component" value="Unassembled WGS sequence"/>
</dbReference>
<evidence type="ECO:0000256" key="1">
    <source>
        <dbReference type="SAM" id="MobiDB-lite"/>
    </source>
</evidence>